<organism evidence="2 3">
    <name type="scientific">Pseudoalteromonas undina</name>
    <dbReference type="NCBI Taxonomy" id="43660"/>
    <lineage>
        <taxon>Bacteria</taxon>
        <taxon>Pseudomonadati</taxon>
        <taxon>Pseudomonadota</taxon>
        <taxon>Gammaproteobacteria</taxon>
        <taxon>Alteromonadales</taxon>
        <taxon>Pseudoalteromonadaceae</taxon>
        <taxon>Pseudoalteromonas</taxon>
    </lineage>
</organism>
<evidence type="ECO:0000313" key="2">
    <source>
        <dbReference type="EMBL" id="ERG61135.1"/>
    </source>
</evidence>
<reference evidence="2" key="1">
    <citation type="journal article" date="2012" name="J. Bacteriol.">
        <title>Genome sequences of type strains of seven species of the marine bacterium Pseudoalteromonas.</title>
        <authorList>
            <person name="Xie B.B."/>
            <person name="Shu Y.L."/>
            <person name="Qin Q.L."/>
            <person name="Rong J.C."/>
            <person name="Zhang X.Y."/>
            <person name="Chen X.L."/>
            <person name="Shi M."/>
            <person name="He H.L."/>
            <person name="Zhou B.C."/>
            <person name="Zhang Y.Z."/>
        </authorList>
    </citation>
    <scope>NUCLEOTIDE SEQUENCE [LARGE SCALE GENOMIC DNA]</scope>
    <source>
        <strain evidence="2">NCIMB 2128</strain>
    </source>
</reference>
<gene>
    <name evidence="2" type="ORF">PUND_08494</name>
</gene>
<dbReference type="Pfam" id="PF04187">
    <property type="entry name" value="Cofac_haem_bdg"/>
    <property type="match status" value="1"/>
</dbReference>
<accession>A0ABN0NI97</accession>
<dbReference type="Gene3D" id="3.40.50.11550">
    <property type="match status" value="1"/>
</dbReference>
<evidence type="ECO:0000313" key="3">
    <source>
        <dbReference type="Proteomes" id="UP000016534"/>
    </source>
</evidence>
<comment type="caution">
    <text evidence="2">The sequence shown here is derived from an EMBL/GenBank/DDBJ whole genome shotgun (WGS) entry which is preliminary data.</text>
</comment>
<feature type="domain" description="Haem-binding uptake Tiki superfamily ChaN" evidence="1">
    <location>
        <begin position="15"/>
        <end position="121"/>
    </location>
</feature>
<evidence type="ECO:0000259" key="1">
    <source>
        <dbReference type="Pfam" id="PF04187"/>
    </source>
</evidence>
<dbReference type="SUPFAM" id="SSF159501">
    <property type="entry name" value="EreA/ChaN-like"/>
    <property type="match status" value="1"/>
</dbReference>
<name>A0ABN0NI97_9GAMM</name>
<reference evidence="2" key="2">
    <citation type="submission" date="2013-04" db="EMBL/GenBank/DDBJ databases">
        <title>Genome sequence of Pseudoalteromonas undina.</title>
        <authorList>
            <person name="Xie B.-B."/>
            <person name="Rong J.-C."/>
            <person name="Qin Q.-L."/>
            <person name="Shu Y.-L."/>
            <person name="Zhang Y.-Z."/>
        </authorList>
    </citation>
    <scope>NUCLEOTIDE SEQUENCE</scope>
    <source>
        <strain evidence="2">NCIMB 2128</strain>
    </source>
</reference>
<dbReference type="Proteomes" id="UP000016534">
    <property type="component" value="Unassembled WGS sequence"/>
</dbReference>
<dbReference type="EMBL" id="AHCF02000017">
    <property type="protein sequence ID" value="ERG61135.1"/>
    <property type="molecule type" value="Genomic_DNA"/>
</dbReference>
<proteinExistence type="predicted"/>
<protein>
    <recommendedName>
        <fullName evidence="1">Haem-binding uptake Tiki superfamily ChaN domain-containing protein</fullName>
    </recommendedName>
</protein>
<sequence length="254" mass="29172">MNKINMDVNYRTMAGNARLVMLGESSHNPAIYKYEAIKALRQLKTAGFTHFAIEMLPRSMQEKIEFYQRTGKGFNVIQQYFNDNWAWGYLVPKAYGELVKAAREVGLKIIALDLTLDEMEVIDKSCDYDNSLAGNCFNSHTIRNMVWAQNISNILNQTNQNRVVAFMHRWHAVRSTKYQEGLDTLVKMEGTLKLRFIDFIGGTACYSQRSCEGYSDEKGNLKKQYFSREGFPFQTAVKSYQVHLPENTSIVKGI</sequence>
<dbReference type="InterPro" id="IPR007314">
    <property type="entry name" value="Cofac_haem-bd_dom"/>
</dbReference>
<keyword evidence="3" id="KW-1185">Reference proteome</keyword>